<evidence type="ECO:0000313" key="6">
    <source>
        <dbReference type="EnsemblPlants" id="PGSC0003DMT400062102"/>
    </source>
</evidence>
<feature type="compositionally biased region" description="Basic residues" evidence="5">
    <location>
        <begin position="136"/>
        <end position="147"/>
    </location>
</feature>
<feature type="compositionally biased region" description="Basic and acidic residues" evidence="5">
    <location>
        <begin position="148"/>
        <end position="158"/>
    </location>
</feature>
<accession>M1C8I2</accession>
<dbReference type="InParanoid" id="M1C8I2"/>
<dbReference type="GO" id="GO:0003714">
    <property type="term" value="F:transcription corepressor activity"/>
    <property type="evidence" value="ECO:0007669"/>
    <property type="project" value="InterPro"/>
</dbReference>
<evidence type="ECO:0000256" key="2">
    <source>
        <dbReference type="ARBA" id="ARBA00022574"/>
    </source>
</evidence>
<keyword evidence="2" id="KW-0853">WD repeat</keyword>
<organism evidence="6 7">
    <name type="scientific">Solanum tuberosum</name>
    <name type="common">Potato</name>
    <dbReference type="NCBI Taxonomy" id="4113"/>
    <lineage>
        <taxon>Eukaryota</taxon>
        <taxon>Viridiplantae</taxon>
        <taxon>Streptophyta</taxon>
        <taxon>Embryophyta</taxon>
        <taxon>Tracheophyta</taxon>
        <taxon>Spermatophyta</taxon>
        <taxon>Magnoliopsida</taxon>
        <taxon>eudicotyledons</taxon>
        <taxon>Gunneridae</taxon>
        <taxon>Pentapetalae</taxon>
        <taxon>asterids</taxon>
        <taxon>lamiids</taxon>
        <taxon>Solanales</taxon>
        <taxon>Solanaceae</taxon>
        <taxon>Solanoideae</taxon>
        <taxon>Solaneae</taxon>
        <taxon>Solanum</taxon>
    </lineage>
</organism>
<dbReference type="InterPro" id="IPR045183">
    <property type="entry name" value="Ebi-like"/>
</dbReference>
<dbReference type="Proteomes" id="UP000011115">
    <property type="component" value="Unassembled WGS sequence"/>
</dbReference>
<dbReference type="PaxDb" id="4113-PGSC0003DMT400062102"/>
<feature type="region of interest" description="Disordered" evidence="5">
    <location>
        <begin position="62"/>
        <end position="104"/>
    </location>
</feature>
<name>M1C8I2_SOLTU</name>
<dbReference type="HOGENOM" id="CLU_1104322_0_0_1"/>
<keyword evidence="4" id="KW-0539">Nucleus</keyword>
<keyword evidence="3" id="KW-0677">Repeat</keyword>
<comment type="subcellular location">
    <subcellularLocation>
        <location evidence="1">Nucleus</location>
    </subcellularLocation>
</comment>
<proteinExistence type="predicted"/>
<reference evidence="7" key="1">
    <citation type="journal article" date="2011" name="Nature">
        <title>Genome sequence and analysis of the tuber crop potato.</title>
        <authorList>
            <consortium name="The Potato Genome Sequencing Consortium"/>
        </authorList>
    </citation>
    <scope>NUCLEOTIDE SEQUENCE [LARGE SCALE GENOMIC DNA]</scope>
    <source>
        <strain evidence="7">cv. DM1-3 516 R44</strain>
    </source>
</reference>
<dbReference type="AlphaFoldDB" id="M1C8I2"/>
<evidence type="ECO:0000313" key="7">
    <source>
        <dbReference type="Proteomes" id="UP000011115"/>
    </source>
</evidence>
<dbReference type="Gramene" id="PGSC0003DMT400062102">
    <property type="protein sequence ID" value="PGSC0003DMT400062102"/>
    <property type="gene ID" value="PGSC0003DMG400024170"/>
</dbReference>
<evidence type="ECO:0000256" key="5">
    <source>
        <dbReference type="SAM" id="MobiDB-lite"/>
    </source>
</evidence>
<dbReference type="GO" id="GO:0005634">
    <property type="term" value="C:nucleus"/>
    <property type="evidence" value="ECO:0007669"/>
    <property type="project" value="UniProtKB-SubCell"/>
</dbReference>
<dbReference type="PANTHER" id="PTHR22846:SF67">
    <property type="entry name" value="F-BOX-LIKE_WD REPEAT-CONTAINING PROTEIN TBL1XR1 ISOFORM X1"/>
    <property type="match status" value="1"/>
</dbReference>
<reference evidence="6" key="2">
    <citation type="submission" date="2015-06" db="UniProtKB">
        <authorList>
            <consortium name="EnsemblPlants"/>
        </authorList>
    </citation>
    <scope>IDENTIFICATION</scope>
    <source>
        <strain evidence="6">DM1-3 516 R44</strain>
    </source>
</reference>
<dbReference type="EnsemblPlants" id="PGSC0003DMT400062102">
    <property type="protein sequence ID" value="PGSC0003DMT400062102"/>
    <property type="gene ID" value="PGSC0003DMG400024170"/>
</dbReference>
<sequence length="252" mass="28817">MEPLGDPDLDPVKLKWLDQEEVKNEGERKEHRRVTELLAKPDLPRRLALSSQSSDLHKLIFSRERRHSETGQLKLGEIEGDLVGEGENKGDLVGEGEEDEKKENTNMDEDLQFVEPLDLITKNVYELQKIIKEKKQKLQKNKTRRKDKVNVDHKQEPARERSGDFITRIWTIGDGPCNSTIQRSSPNVLVLKHLESQATEKNKDATSLDSNCEDTLLASGVTMAKPESGKDLVRSMEENLVLKIEYINCHHF</sequence>
<evidence type="ECO:0000256" key="3">
    <source>
        <dbReference type="ARBA" id="ARBA00022737"/>
    </source>
</evidence>
<keyword evidence="7" id="KW-1185">Reference proteome</keyword>
<evidence type="ECO:0000256" key="1">
    <source>
        <dbReference type="ARBA" id="ARBA00004123"/>
    </source>
</evidence>
<dbReference type="STRING" id="4113.M1C8I2"/>
<dbReference type="PANTHER" id="PTHR22846">
    <property type="entry name" value="WD40 REPEAT PROTEIN"/>
    <property type="match status" value="1"/>
</dbReference>
<evidence type="ECO:0000256" key="4">
    <source>
        <dbReference type="ARBA" id="ARBA00023242"/>
    </source>
</evidence>
<protein>
    <submittedName>
        <fullName evidence="6">WD-40 repeat protein family</fullName>
    </submittedName>
</protein>
<feature type="region of interest" description="Disordered" evidence="5">
    <location>
        <begin position="136"/>
        <end position="158"/>
    </location>
</feature>